<accession>A0A843XN90</accession>
<evidence type="ECO:0000313" key="1">
    <source>
        <dbReference type="EMBL" id="MQM20621.1"/>
    </source>
</evidence>
<protein>
    <submittedName>
        <fullName evidence="1">Uncharacterized protein</fullName>
    </submittedName>
</protein>
<sequence>MASQPCGVSGVRDGSACGSSTLWRSKVAVLAVRRRSHLVVPWSRQFPVFEVPAALASKGLVIPIGPCSRGSPPLLPSARGSSSRELGVGRVARRRLWRRVVVSSRLLRARFCRAVLPQGLRYAASIGLAGAFWRVFPERCLGGSGGGSSRTSLCCFCRLL</sequence>
<gene>
    <name evidence="1" type="ORF">Taro_053646</name>
</gene>
<dbReference type="Proteomes" id="UP000652761">
    <property type="component" value="Unassembled WGS sequence"/>
</dbReference>
<comment type="caution">
    <text evidence="1">The sequence shown here is derived from an EMBL/GenBank/DDBJ whole genome shotgun (WGS) entry which is preliminary data.</text>
</comment>
<organism evidence="1 2">
    <name type="scientific">Colocasia esculenta</name>
    <name type="common">Wild taro</name>
    <name type="synonym">Arum esculentum</name>
    <dbReference type="NCBI Taxonomy" id="4460"/>
    <lineage>
        <taxon>Eukaryota</taxon>
        <taxon>Viridiplantae</taxon>
        <taxon>Streptophyta</taxon>
        <taxon>Embryophyta</taxon>
        <taxon>Tracheophyta</taxon>
        <taxon>Spermatophyta</taxon>
        <taxon>Magnoliopsida</taxon>
        <taxon>Liliopsida</taxon>
        <taxon>Araceae</taxon>
        <taxon>Aroideae</taxon>
        <taxon>Colocasieae</taxon>
        <taxon>Colocasia</taxon>
    </lineage>
</organism>
<name>A0A843XN90_COLES</name>
<dbReference type="AlphaFoldDB" id="A0A843XN90"/>
<keyword evidence="2" id="KW-1185">Reference proteome</keyword>
<evidence type="ECO:0000313" key="2">
    <source>
        <dbReference type="Proteomes" id="UP000652761"/>
    </source>
</evidence>
<dbReference type="EMBL" id="NMUH01010004">
    <property type="protein sequence ID" value="MQM20621.1"/>
    <property type="molecule type" value="Genomic_DNA"/>
</dbReference>
<reference evidence="1" key="1">
    <citation type="submission" date="2017-07" db="EMBL/GenBank/DDBJ databases">
        <title>Taro Niue Genome Assembly and Annotation.</title>
        <authorList>
            <person name="Atibalentja N."/>
            <person name="Keating K."/>
            <person name="Fields C.J."/>
        </authorList>
    </citation>
    <scope>NUCLEOTIDE SEQUENCE</scope>
    <source>
        <strain evidence="1">Niue_2</strain>
        <tissue evidence="1">Leaf</tissue>
    </source>
</reference>
<proteinExistence type="predicted"/>